<dbReference type="Proteomes" id="UP001597479">
    <property type="component" value="Unassembled WGS sequence"/>
</dbReference>
<sequence>MNLTAFRVGAAAWMFTGVVHDILELVLQADPELDAAMRATFIEIGPISLQADLLNRGVSLSMGLAMFVVGLLLWMIATALEAPSRWMRPFGVVALASSAAALGLAVVFVPGPPLVTFAVATVAFAVALLAKPTTRTRAAAPARPLSHGA</sequence>
<dbReference type="InterPro" id="IPR058068">
    <property type="entry name" value="LIC_13387-like"/>
</dbReference>
<organism evidence="2 3">
    <name type="scientific">Promicromonospora vindobonensis</name>
    <dbReference type="NCBI Taxonomy" id="195748"/>
    <lineage>
        <taxon>Bacteria</taxon>
        <taxon>Bacillati</taxon>
        <taxon>Actinomycetota</taxon>
        <taxon>Actinomycetes</taxon>
        <taxon>Micrococcales</taxon>
        <taxon>Promicromonosporaceae</taxon>
        <taxon>Promicromonospora</taxon>
    </lineage>
</organism>
<evidence type="ECO:0000313" key="3">
    <source>
        <dbReference type="Proteomes" id="UP001597479"/>
    </source>
</evidence>
<protein>
    <submittedName>
        <fullName evidence="2">Uncharacterized protein</fullName>
    </submittedName>
</protein>
<dbReference type="NCBIfam" id="NF047765">
    <property type="entry name" value="LIC_13387_fam"/>
    <property type="match status" value="1"/>
</dbReference>
<name>A0ABW5VM72_9MICO</name>
<reference evidence="3" key="1">
    <citation type="journal article" date="2019" name="Int. J. Syst. Evol. Microbiol.">
        <title>The Global Catalogue of Microorganisms (GCM) 10K type strain sequencing project: providing services to taxonomists for standard genome sequencing and annotation.</title>
        <authorList>
            <consortium name="The Broad Institute Genomics Platform"/>
            <consortium name="The Broad Institute Genome Sequencing Center for Infectious Disease"/>
            <person name="Wu L."/>
            <person name="Ma J."/>
        </authorList>
    </citation>
    <scope>NUCLEOTIDE SEQUENCE [LARGE SCALE GENOMIC DNA]</scope>
    <source>
        <strain evidence="3">CCM 7044</strain>
    </source>
</reference>
<feature type="transmembrane region" description="Helical" evidence="1">
    <location>
        <begin position="58"/>
        <end position="77"/>
    </location>
</feature>
<comment type="caution">
    <text evidence="2">The sequence shown here is derived from an EMBL/GenBank/DDBJ whole genome shotgun (WGS) entry which is preliminary data.</text>
</comment>
<evidence type="ECO:0000313" key="2">
    <source>
        <dbReference type="EMBL" id="MFD2792406.1"/>
    </source>
</evidence>
<keyword evidence="1" id="KW-0812">Transmembrane</keyword>
<dbReference type="RefSeq" id="WP_377180001.1">
    <property type="nucleotide sequence ID" value="NZ_JBHUOG010000001.1"/>
</dbReference>
<keyword evidence="1" id="KW-0472">Membrane</keyword>
<keyword evidence="1" id="KW-1133">Transmembrane helix</keyword>
<proteinExistence type="predicted"/>
<keyword evidence="3" id="KW-1185">Reference proteome</keyword>
<evidence type="ECO:0000256" key="1">
    <source>
        <dbReference type="SAM" id="Phobius"/>
    </source>
</evidence>
<accession>A0ABW5VM72</accession>
<dbReference type="EMBL" id="JBHUOG010000001">
    <property type="protein sequence ID" value="MFD2792406.1"/>
    <property type="molecule type" value="Genomic_DNA"/>
</dbReference>
<feature type="transmembrane region" description="Helical" evidence="1">
    <location>
        <begin position="114"/>
        <end position="130"/>
    </location>
</feature>
<feature type="transmembrane region" description="Helical" evidence="1">
    <location>
        <begin position="89"/>
        <end position="108"/>
    </location>
</feature>
<gene>
    <name evidence="2" type="ORF">ACFS27_02475</name>
</gene>